<keyword evidence="2" id="KW-1185">Reference proteome</keyword>
<dbReference type="SUPFAM" id="SSF52540">
    <property type="entry name" value="P-loop containing nucleoside triphosphate hydrolases"/>
    <property type="match status" value="1"/>
</dbReference>
<dbReference type="AlphaFoldDB" id="A0A928VYA7"/>
<evidence type="ECO:0000313" key="2">
    <source>
        <dbReference type="Proteomes" id="UP000621799"/>
    </source>
</evidence>
<comment type="caution">
    <text evidence="1">The sequence shown here is derived from an EMBL/GenBank/DDBJ whole genome shotgun (WGS) entry which is preliminary data.</text>
</comment>
<sequence>MPFESVWITGATRSGKTTRLMELLEMWVAQTLVPDGTRRRVVPKPLQTQQSYPTILVLAANGDNRIALSDRIDATLQGQVPIHSTTPLGFFLDETILFWPLLVQELNLQTQFPMRLRPETEQELATQLWQSRLDGGTLRQEGLNEYRSVRRTLDLLQLAGASGTPVEEIPTILETGMEAQTPELWHAIGEALVEWHDWCLERGFLTYGIAFELYWRHLLPHPTYIEYLQTRYGGVLADDVDEYPGIAGHLFEVFLDASKPCAFTYNPDGAVRLGLNANPKALAKLSRRCRVEVLNGQRGLAENLGESVACLTLEPTFFAQLPAQITSIQTGSRSQLLRQTAEAIAEAVRSGTAPQDIAVIAPGMDAIARYTLSEILRGSNIATQSLNLQRPLIASPDVRALLTLLALVYPNLGRLVDRDGVSEMLVMLSGGDRS</sequence>
<feature type="non-terminal residue" evidence="1">
    <location>
        <position position="434"/>
    </location>
</feature>
<proteinExistence type="predicted"/>
<reference evidence="1" key="1">
    <citation type="submission" date="2020-10" db="EMBL/GenBank/DDBJ databases">
        <authorList>
            <person name="Castelo-Branco R."/>
            <person name="Eusebio N."/>
            <person name="Adriana R."/>
            <person name="Vieira A."/>
            <person name="Brugerolle De Fraissinette N."/>
            <person name="Rezende De Castro R."/>
            <person name="Schneider M.P."/>
            <person name="Vasconcelos V."/>
            <person name="Leao P.N."/>
        </authorList>
    </citation>
    <scope>NUCLEOTIDE SEQUENCE</scope>
    <source>
        <strain evidence="1">LEGE 11467</strain>
    </source>
</reference>
<organism evidence="1 2">
    <name type="scientific">Zarconia navalis LEGE 11467</name>
    <dbReference type="NCBI Taxonomy" id="1828826"/>
    <lineage>
        <taxon>Bacteria</taxon>
        <taxon>Bacillati</taxon>
        <taxon>Cyanobacteriota</taxon>
        <taxon>Cyanophyceae</taxon>
        <taxon>Oscillatoriophycideae</taxon>
        <taxon>Oscillatoriales</taxon>
        <taxon>Oscillatoriales incertae sedis</taxon>
        <taxon>Zarconia</taxon>
        <taxon>Zarconia navalis</taxon>
    </lineage>
</organism>
<name>A0A928VYA7_9CYAN</name>
<evidence type="ECO:0000313" key="1">
    <source>
        <dbReference type="EMBL" id="MBE9040363.1"/>
    </source>
</evidence>
<accession>A0A928VYA7</accession>
<dbReference type="EMBL" id="JADEXN010000077">
    <property type="protein sequence ID" value="MBE9040363.1"/>
    <property type="molecule type" value="Genomic_DNA"/>
</dbReference>
<dbReference type="Proteomes" id="UP000621799">
    <property type="component" value="Unassembled WGS sequence"/>
</dbReference>
<protein>
    <submittedName>
        <fullName evidence="1">Recombinase family protein</fullName>
    </submittedName>
</protein>
<dbReference type="InterPro" id="IPR027417">
    <property type="entry name" value="P-loop_NTPase"/>
</dbReference>
<gene>
    <name evidence="1" type="ORF">IQ235_06100</name>
</gene>